<dbReference type="AlphaFoldDB" id="A0A229T270"/>
<evidence type="ECO:0000313" key="1">
    <source>
        <dbReference type="EMBL" id="OXM64859.1"/>
    </source>
</evidence>
<dbReference type="Gene3D" id="3.40.50.720">
    <property type="entry name" value="NAD(P)-binding Rossmann-like Domain"/>
    <property type="match status" value="1"/>
</dbReference>
<name>A0A229T270_9PSEU</name>
<dbReference type="Pfam" id="PF00106">
    <property type="entry name" value="adh_short"/>
    <property type="match status" value="1"/>
</dbReference>
<keyword evidence="2" id="KW-1185">Reference proteome</keyword>
<dbReference type="InterPro" id="IPR002347">
    <property type="entry name" value="SDR_fam"/>
</dbReference>
<comment type="caution">
    <text evidence="1">The sequence shown here is derived from an EMBL/GenBank/DDBJ whole genome shotgun (WGS) entry which is preliminary data.</text>
</comment>
<dbReference type="PANTHER" id="PTHR43431:SF7">
    <property type="entry name" value="OXIDOREDUCTASE, SHORT CHAIN DEHYDROGENASE_REDUCTASE FAMILY (AFU_ORTHOLOGUE AFUA_5G14000)"/>
    <property type="match status" value="1"/>
</dbReference>
<reference evidence="2" key="1">
    <citation type="submission" date="2017-07" db="EMBL/GenBank/DDBJ databases">
        <title>Comparative genome mining reveals phylogenetic distribution patterns of secondary metabolites in Amycolatopsis.</title>
        <authorList>
            <person name="Adamek M."/>
            <person name="Alanjary M."/>
            <person name="Sales-Ortells H."/>
            <person name="Goodfellow M."/>
            <person name="Bull A.T."/>
            <person name="Kalinowski J."/>
            <person name="Ziemert N."/>
        </authorList>
    </citation>
    <scope>NUCLEOTIDE SEQUENCE [LARGE SCALE GENOMIC DNA]</scope>
    <source>
        <strain evidence="2">H5</strain>
    </source>
</reference>
<protein>
    <submittedName>
        <fullName evidence="1">Short-chain dehydrogenase</fullName>
    </submittedName>
</protein>
<dbReference type="SUPFAM" id="SSF51735">
    <property type="entry name" value="NAD(P)-binding Rossmann-fold domains"/>
    <property type="match status" value="1"/>
</dbReference>
<organism evidence="1 2">
    <name type="scientific">Amycolatopsis vastitatis</name>
    <dbReference type="NCBI Taxonomy" id="1905142"/>
    <lineage>
        <taxon>Bacteria</taxon>
        <taxon>Bacillati</taxon>
        <taxon>Actinomycetota</taxon>
        <taxon>Actinomycetes</taxon>
        <taxon>Pseudonocardiales</taxon>
        <taxon>Pseudonocardiaceae</taxon>
        <taxon>Amycolatopsis</taxon>
    </lineage>
</organism>
<evidence type="ECO:0000313" key="2">
    <source>
        <dbReference type="Proteomes" id="UP000215199"/>
    </source>
</evidence>
<gene>
    <name evidence="1" type="ORF">CF165_25585</name>
</gene>
<dbReference type="InterPro" id="IPR036291">
    <property type="entry name" value="NAD(P)-bd_dom_sf"/>
</dbReference>
<dbReference type="OrthoDB" id="9799818at2"/>
<dbReference type="Proteomes" id="UP000215199">
    <property type="component" value="Unassembled WGS sequence"/>
</dbReference>
<dbReference type="PANTHER" id="PTHR43431">
    <property type="entry name" value="OXIDOREDUCTASE, SHORT CHAIN DEHYDROGENASE/REDUCTASE FAMILY (AFU_ORTHOLOGUE AFUA_5G14000)"/>
    <property type="match status" value="1"/>
</dbReference>
<accession>A0A229T270</accession>
<sequence>MPKVIAVLGVGPGLGLSIARRFGREGFTTALVSRTDARHAAYRESLPGITAHTYTADVTDEAQLKAVLDRIAAEAGEIDTVYFGPADATAGPGITPLTEAGAGTLRAPFESLVLPAVRLVEAVLPRMLERGSGSLLFAGGLSGKYPMPMLGSLAPASAALRMYVLTLNAALRETGVYAGTLTIGGLIERGDIHRVFTEQDHGFAVGTLDPDALAEKAWSLYVARDEAEAEFNAMAAV</sequence>
<proteinExistence type="predicted"/>
<dbReference type="EMBL" id="NMUL01000026">
    <property type="protein sequence ID" value="OXM64859.1"/>
    <property type="molecule type" value="Genomic_DNA"/>
</dbReference>